<keyword evidence="5 7" id="KW-0472">Membrane</keyword>
<gene>
    <name evidence="8" type="ORF">JOF36_004387</name>
</gene>
<comment type="caution">
    <text evidence="8">The sequence shown here is derived from an EMBL/GenBank/DDBJ whole genome shotgun (WGS) entry which is preliminary data.</text>
</comment>
<comment type="subcellular location">
    <subcellularLocation>
        <location evidence="1">Membrane</location>
        <topology evidence="1">Multi-pass membrane protein</topology>
    </subcellularLocation>
</comment>
<feature type="transmembrane region" description="Helical" evidence="7">
    <location>
        <begin position="65"/>
        <end position="91"/>
    </location>
</feature>
<dbReference type="PANTHER" id="PTHR21716">
    <property type="entry name" value="TRANSMEMBRANE PROTEIN"/>
    <property type="match status" value="1"/>
</dbReference>
<evidence type="ECO:0000313" key="8">
    <source>
        <dbReference type="EMBL" id="MBP2368691.1"/>
    </source>
</evidence>
<keyword evidence="4 7" id="KW-1133">Transmembrane helix</keyword>
<feature type="transmembrane region" description="Helical" evidence="7">
    <location>
        <begin position="20"/>
        <end position="53"/>
    </location>
</feature>
<keyword evidence="3 7" id="KW-0812">Transmembrane</keyword>
<dbReference type="RefSeq" id="WP_307862514.1">
    <property type="nucleotide sequence ID" value="NZ_JAGINU010000001.1"/>
</dbReference>
<proteinExistence type="inferred from homology"/>
<feature type="region of interest" description="Disordered" evidence="6">
    <location>
        <begin position="352"/>
        <end position="425"/>
    </location>
</feature>
<dbReference type="PANTHER" id="PTHR21716:SF64">
    <property type="entry name" value="AI-2 TRANSPORT PROTEIN TQSA"/>
    <property type="match status" value="1"/>
</dbReference>
<evidence type="ECO:0000256" key="3">
    <source>
        <dbReference type="ARBA" id="ARBA00022692"/>
    </source>
</evidence>
<evidence type="ECO:0000256" key="4">
    <source>
        <dbReference type="ARBA" id="ARBA00022989"/>
    </source>
</evidence>
<accession>A0ABS4VXP8</accession>
<feature type="compositionally biased region" description="Low complexity" evidence="6">
    <location>
        <begin position="352"/>
        <end position="364"/>
    </location>
</feature>
<evidence type="ECO:0000256" key="7">
    <source>
        <dbReference type="SAM" id="Phobius"/>
    </source>
</evidence>
<organism evidence="8 9">
    <name type="scientific">Pseudonocardia parietis</name>
    <dbReference type="NCBI Taxonomy" id="570936"/>
    <lineage>
        <taxon>Bacteria</taxon>
        <taxon>Bacillati</taxon>
        <taxon>Actinomycetota</taxon>
        <taxon>Actinomycetes</taxon>
        <taxon>Pseudonocardiales</taxon>
        <taxon>Pseudonocardiaceae</taxon>
        <taxon>Pseudonocardia</taxon>
    </lineage>
</organism>
<dbReference type="EMBL" id="JAGINU010000001">
    <property type="protein sequence ID" value="MBP2368691.1"/>
    <property type="molecule type" value="Genomic_DNA"/>
</dbReference>
<evidence type="ECO:0000256" key="2">
    <source>
        <dbReference type="ARBA" id="ARBA00009773"/>
    </source>
</evidence>
<evidence type="ECO:0000256" key="1">
    <source>
        <dbReference type="ARBA" id="ARBA00004141"/>
    </source>
</evidence>
<keyword evidence="9" id="KW-1185">Reference proteome</keyword>
<evidence type="ECO:0000256" key="5">
    <source>
        <dbReference type="ARBA" id="ARBA00023136"/>
    </source>
</evidence>
<sequence>MSHTTSGAASPAPPRATVLLLGAAAAVVVSAGLYAAAWLAGPVFLALTIVIVVHPLHGRLRRAGVPGWLATTLLLLAIHGLLLVLSAVLVVSVARLVTVLPAYAAEANQLVGGLTARAAEFGVGVDQLRAMTASMDARRITTLAAGLLLQVAGLAGNLIFLFSLLLFLGIESTAATARLDAVAAARPAIADALRRFAHGTRRFLVVTTVVGLVTGVIDAVVLTALGVPLAVLWGLLVFITNYIPYIGFWIGFVPPVLLALLAGGPGQAAAVSVVFIVVNFVLTSLVQPKFVGNAVGLSVSVTLVALVFWAWLLGPLGAVLAVPLTLLVKQLLVDADPRTRWLDALLGTTPAPAAPASTAPAGTNGAEGSGASGTLDPVHAVPAAAPSTSTTSDPVATGLVTATGTVTHADPDDPQRTEHGHGRHE</sequence>
<feature type="transmembrane region" description="Helical" evidence="7">
    <location>
        <begin position="143"/>
        <end position="168"/>
    </location>
</feature>
<feature type="compositionally biased region" description="Basic and acidic residues" evidence="6">
    <location>
        <begin position="409"/>
        <end position="425"/>
    </location>
</feature>
<name>A0ABS4VXP8_9PSEU</name>
<evidence type="ECO:0000313" key="9">
    <source>
        <dbReference type="Proteomes" id="UP001519295"/>
    </source>
</evidence>
<comment type="similarity">
    <text evidence="2">Belongs to the autoinducer-2 exporter (AI-2E) (TC 2.A.86) family.</text>
</comment>
<feature type="compositionally biased region" description="Low complexity" evidence="6">
    <location>
        <begin position="377"/>
        <end position="407"/>
    </location>
</feature>
<evidence type="ECO:0000256" key="6">
    <source>
        <dbReference type="SAM" id="MobiDB-lite"/>
    </source>
</evidence>
<dbReference type="InterPro" id="IPR002549">
    <property type="entry name" value="AI-2E-like"/>
</dbReference>
<dbReference type="Pfam" id="PF01594">
    <property type="entry name" value="AI-2E_transport"/>
    <property type="match status" value="1"/>
</dbReference>
<dbReference type="Proteomes" id="UP001519295">
    <property type="component" value="Unassembled WGS sequence"/>
</dbReference>
<reference evidence="8 9" key="1">
    <citation type="submission" date="2021-03" db="EMBL/GenBank/DDBJ databases">
        <title>Sequencing the genomes of 1000 actinobacteria strains.</title>
        <authorList>
            <person name="Klenk H.-P."/>
        </authorList>
    </citation>
    <scope>NUCLEOTIDE SEQUENCE [LARGE SCALE GENOMIC DNA]</scope>
    <source>
        <strain evidence="8 9">DSM 45256</strain>
    </source>
</reference>
<protein>
    <submittedName>
        <fullName evidence="8">PurR-regulated permease PerM</fullName>
    </submittedName>
</protein>
<feature type="transmembrane region" description="Helical" evidence="7">
    <location>
        <begin position="203"/>
        <end position="236"/>
    </location>
</feature>